<comment type="caution">
    <text evidence="1">The sequence shown here is derived from an EMBL/GenBank/DDBJ whole genome shotgun (WGS) entry which is preliminary data.</text>
</comment>
<dbReference type="Pfam" id="PF07927">
    <property type="entry name" value="HicA_toxin"/>
    <property type="match status" value="1"/>
</dbReference>
<sequence length="85" mass="9419">MRRKYKKTLELIFSRPVSGNVNWSDVVSLLKALGAEVDESRKGSRVGILLNGNVIIQHKPHPSPNMDKGAVESLRNFLIYCGVGL</sequence>
<dbReference type="eggNOG" id="ENOG5032SSN">
    <property type="taxonomic scope" value="Bacteria"/>
</dbReference>
<proteinExistence type="predicted"/>
<dbReference type="AlphaFoldDB" id="A0A0B0EKU1"/>
<reference evidence="1 2" key="1">
    <citation type="submission" date="2014-10" db="EMBL/GenBank/DDBJ databases">
        <title>Draft genome of anammox bacterium scalindua brodae, obtained using differential coverage binning of sequence data from two enrichment reactors.</title>
        <authorList>
            <person name="Speth D.R."/>
            <person name="Russ L."/>
            <person name="Kartal B."/>
            <person name="Op den Camp H.J."/>
            <person name="Dutilh B.E."/>
            <person name="Jetten M.S."/>
        </authorList>
    </citation>
    <scope>NUCLEOTIDE SEQUENCE [LARGE SCALE GENOMIC DNA]</scope>
    <source>
        <strain evidence="1">RU1</strain>
    </source>
</reference>
<accession>A0A0B0EKU1</accession>
<dbReference type="Proteomes" id="UP000030652">
    <property type="component" value="Unassembled WGS sequence"/>
</dbReference>
<dbReference type="EMBL" id="JRYO01000107">
    <property type="protein sequence ID" value="KHE92646.1"/>
    <property type="molecule type" value="Genomic_DNA"/>
</dbReference>
<dbReference type="InterPro" id="IPR012933">
    <property type="entry name" value="HicA_mRNA_interferase"/>
</dbReference>
<protein>
    <submittedName>
        <fullName evidence="1">Uncharacterized protein</fullName>
    </submittedName>
</protein>
<name>A0A0B0EKU1_9BACT</name>
<dbReference type="GO" id="GO:0003729">
    <property type="term" value="F:mRNA binding"/>
    <property type="evidence" value="ECO:0007669"/>
    <property type="project" value="InterPro"/>
</dbReference>
<evidence type="ECO:0000313" key="2">
    <source>
        <dbReference type="Proteomes" id="UP000030652"/>
    </source>
</evidence>
<evidence type="ECO:0000313" key="1">
    <source>
        <dbReference type="EMBL" id="KHE92646.1"/>
    </source>
</evidence>
<organism evidence="1 2">
    <name type="scientific">Candidatus Scalindua brodae</name>
    <dbReference type="NCBI Taxonomy" id="237368"/>
    <lineage>
        <taxon>Bacteria</taxon>
        <taxon>Pseudomonadati</taxon>
        <taxon>Planctomycetota</taxon>
        <taxon>Candidatus Brocadiia</taxon>
        <taxon>Candidatus Brocadiales</taxon>
        <taxon>Candidatus Scalinduaceae</taxon>
        <taxon>Candidatus Scalindua</taxon>
    </lineage>
</organism>
<gene>
    <name evidence="1" type="ORF">SCABRO_01603</name>
</gene>